<comment type="caution">
    <text evidence="1">The sequence shown here is derived from an EMBL/GenBank/DDBJ whole genome shotgun (WGS) entry which is preliminary data.</text>
</comment>
<organism evidence="1 2">
    <name type="scientific">Variovorax paradoxus</name>
    <dbReference type="NCBI Taxonomy" id="34073"/>
    <lineage>
        <taxon>Bacteria</taxon>
        <taxon>Pseudomonadati</taxon>
        <taxon>Pseudomonadota</taxon>
        <taxon>Betaproteobacteria</taxon>
        <taxon>Burkholderiales</taxon>
        <taxon>Comamonadaceae</taxon>
        <taxon>Variovorax</taxon>
    </lineage>
</organism>
<dbReference type="EMBL" id="QFPP01000174">
    <property type="protein sequence ID" value="PZQ73633.1"/>
    <property type="molecule type" value="Genomic_DNA"/>
</dbReference>
<dbReference type="Proteomes" id="UP000249135">
    <property type="component" value="Unassembled WGS sequence"/>
</dbReference>
<accession>A0A2W5S1Q7</accession>
<evidence type="ECO:0000313" key="1">
    <source>
        <dbReference type="EMBL" id="PZQ73633.1"/>
    </source>
</evidence>
<sequence length="137" mass="14597">MRLAGLMSRCHTPDGALRQARRGTQHLCQVAPLHVLHGDEGGGVVLAVLVDGNDARMRQPPHRLGLVAKARRQVDAAVGLHQGLADGLDRHRPVDAGVVALVDHAHGALAQHLDDVVLAQALRVLHVFSSPDAARRT</sequence>
<evidence type="ECO:0000313" key="2">
    <source>
        <dbReference type="Proteomes" id="UP000249135"/>
    </source>
</evidence>
<protein>
    <submittedName>
        <fullName evidence="1">Uncharacterized protein</fullName>
    </submittedName>
</protein>
<gene>
    <name evidence="1" type="ORF">DI563_14340</name>
</gene>
<reference evidence="1 2" key="1">
    <citation type="submission" date="2017-08" db="EMBL/GenBank/DDBJ databases">
        <title>Infants hospitalized years apart are colonized by the same room-sourced microbial strains.</title>
        <authorList>
            <person name="Brooks B."/>
            <person name="Olm M.R."/>
            <person name="Firek B.A."/>
            <person name="Baker R."/>
            <person name="Thomas B.C."/>
            <person name="Morowitz M.J."/>
            <person name="Banfield J.F."/>
        </authorList>
    </citation>
    <scope>NUCLEOTIDE SEQUENCE [LARGE SCALE GENOMIC DNA]</scope>
    <source>
        <strain evidence="1">S2_005_003_R2_41</strain>
    </source>
</reference>
<name>A0A2W5S1Q7_VARPD</name>
<proteinExistence type="predicted"/>
<dbReference type="AlphaFoldDB" id="A0A2W5S1Q7"/>